<accession>A0ABV0BW76</accession>
<reference evidence="1 2" key="1">
    <citation type="submission" date="2024-04" db="EMBL/GenBank/DDBJ databases">
        <title>WGS of bacteria from Torrens River.</title>
        <authorList>
            <person name="Wyrsch E.R."/>
            <person name="Drigo B."/>
        </authorList>
    </citation>
    <scope>NUCLEOTIDE SEQUENCE [LARGE SCALE GENOMIC DNA]</scope>
    <source>
        <strain evidence="1 2">TWI391</strain>
    </source>
</reference>
<organism evidence="1 2">
    <name type="scientific">Sphingobacterium kitahiroshimense</name>
    <dbReference type="NCBI Taxonomy" id="470446"/>
    <lineage>
        <taxon>Bacteria</taxon>
        <taxon>Pseudomonadati</taxon>
        <taxon>Bacteroidota</taxon>
        <taxon>Sphingobacteriia</taxon>
        <taxon>Sphingobacteriales</taxon>
        <taxon>Sphingobacteriaceae</taxon>
        <taxon>Sphingobacterium</taxon>
    </lineage>
</organism>
<proteinExistence type="predicted"/>
<keyword evidence="2" id="KW-1185">Reference proteome</keyword>
<evidence type="ECO:0000313" key="2">
    <source>
        <dbReference type="Proteomes" id="UP001409291"/>
    </source>
</evidence>
<name>A0ABV0BW76_9SPHI</name>
<comment type="caution">
    <text evidence="1">The sequence shown here is derived from an EMBL/GenBank/DDBJ whole genome shotgun (WGS) entry which is preliminary data.</text>
</comment>
<gene>
    <name evidence="1" type="ORF">ABE541_15825</name>
</gene>
<dbReference type="EMBL" id="JBDJNQ010000007">
    <property type="protein sequence ID" value="MEN5378732.1"/>
    <property type="molecule type" value="Genomic_DNA"/>
</dbReference>
<sequence length="127" mass="13993">MGRSALFDGRQASNIFTVDQNRNVSEQAGGHQVGVCTQKTNLRFVLLIEIEVFAVAGRYFCREIIQFDQGIVGRDDQTVVTDPRLVQSPVRLHGYIVLKVFDGHELRIIIGAGSSLQVIIIAHATDG</sequence>
<protein>
    <submittedName>
        <fullName evidence="1">Uncharacterized protein</fullName>
    </submittedName>
</protein>
<dbReference type="Proteomes" id="UP001409291">
    <property type="component" value="Unassembled WGS sequence"/>
</dbReference>
<evidence type="ECO:0000313" key="1">
    <source>
        <dbReference type="EMBL" id="MEN5378732.1"/>
    </source>
</evidence>